<dbReference type="PANTHER" id="PTHR46609">
    <property type="entry name" value="EXONUCLEASE, PHAGE-TYPE/RECB, C-TERMINAL DOMAIN-CONTAINING PROTEIN"/>
    <property type="match status" value="1"/>
</dbReference>
<keyword evidence="5" id="KW-1185">Reference proteome</keyword>
<dbReference type="EMBL" id="CARXXK010000001">
    <property type="protein sequence ID" value="CAI6348130.1"/>
    <property type="molecule type" value="Genomic_DNA"/>
</dbReference>
<dbReference type="Proteomes" id="UP001160148">
    <property type="component" value="Unassembled WGS sequence"/>
</dbReference>
<dbReference type="Gene3D" id="3.90.320.10">
    <property type="match status" value="1"/>
</dbReference>
<dbReference type="Pfam" id="PF20700">
    <property type="entry name" value="Mutator"/>
    <property type="match status" value="1"/>
</dbReference>
<dbReference type="InterPro" id="IPR011335">
    <property type="entry name" value="Restrct_endonuc-II-like"/>
</dbReference>
<evidence type="ECO:0000313" key="5">
    <source>
        <dbReference type="Proteomes" id="UP001160148"/>
    </source>
</evidence>
<protein>
    <recommendedName>
        <fullName evidence="6">YqaJ viral recombinase domain-containing protein</fullName>
    </recommendedName>
</protein>
<evidence type="ECO:0000259" key="2">
    <source>
        <dbReference type="Pfam" id="PF20700"/>
    </source>
</evidence>
<dbReference type="PANTHER" id="PTHR46609:SF8">
    <property type="entry name" value="YQAJ VIRAL RECOMBINASE DOMAIN-CONTAINING PROTEIN"/>
    <property type="match status" value="1"/>
</dbReference>
<sequence>MIDQSTCLTLGANYSTPATSSFSENLSCDISSINNQANLFSPVEVLTHNEGNVDESPNILPELCSESNNYGRRIVDIFYIFDQIKKCVHEGGCGCTFMDMELLYERRFGLRSNFTFSCKMCKIVRIIESEEERPKSYMPINEAAVSGSISIGIGHSQLEEICATMDIPSMTSNTFIRNHDIIGKKIHEIAENVMKIAGEEERKLAIENGDIDSDGIPMCTVVADGQWGKRSYKTKYDALSGAATIIGYRTKKILFIGIRNRYCVICQKSLNKKEPIPTHVCFMNWSKSATGMEADAVMEGFKRSVEMHGLKYDKIIGDGDSSVTKRLKESMPYGPKFIIEKIECRNHLLRNYGTKLMAVIKNIKYPIILRKHIKKNLKRFRFAIVKSIDYRNKLQNQSTSQKINGLRKDINNSFQHILGEHSQCELYFCKGAKENEKNLLNEAQQSGMVQEIVQIIGRLTTNANSLLMNVDNNVCEQFNSIINKHLAGKRINFSQRHSYNTRVEAAVISHNTAGQLLRCLHKNAVNDISPGCVGKNFLKAKLKKKALSKNRRTLFPIKKGIGKKLTFGPDEHYGLAEPLVDEFTENDIESKKLTFLSSLVLDENGRIILEEETREQHNSSRWHAERRNRLTASNFGNICKRRPQTSCKKLVYNLLYHQFSTKATEYGKSMEPQAIKKFEEISGKKIMSCGLFIDENTSYFAATPDGLIIEDDSLIEIKCPYSAKDYCSCIDAVKDKKLPFLKYDKHTENIKLKSDNNYYYQIQGQMHICKKKSCHFFVFSDKWTYHEIVMYDHDFWLQMEKKLDLFYQECLLPEIINPQYSRRMFLSDIKDPPHIITAKKK</sequence>
<feature type="domain" description="YqaJ viral recombinase" evidence="1">
    <location>
        <begin position="622"/>
        <end position="769"/>
    </location>
</feature>
<organism evidence="3 5">
    <name type="scientific">Macrosiphum euphorbiae</name>
    <name type="common">potato aphid</name>
    <dbReference type="NCBI Taxonomy" id="13131"/>
    <lineage>
        <taxon>Eukaryota</taxon>
        <taxon>Metazoa</taxon>
        <taxon>Ecdysozoa</taxon>
        <taxon>Arthropoda</taxon>
        <taxon>Hexapoda</taxon>
        <taxon>Insecta</taxon>
        <taxon>Pterygota</taxon>
        <taxon>Neoptera</taxon>
        <taxon>Paraneoptera</taxon>
        <taxon>Hemiptera</taxon>
        <taxon>Sternorrhyncha</taxon>
        <taxon>Aphidomorpha</taxon>
        <taxon>Aphidoidea</taxon>
        <taxon>Aphididae</taxon>
        <taxon>Macrosiphini</taxon>
        <taxon>Macrosiphum</taxon>
    </lineage>
</organism>
<dbReference type="InterPro" id="IPR011604">
    <property type="entry name" value="PDDEXK-like_dom_sf"/>
</dbReference>
<reference evidence="3 5" key="1">
    <citation type="submission" date="2023-01" db="EMBL/GenBank/DDBJ databases">
        <authorList>
            <person name="Whitehead M."/>
        </authorList>
    </citation>
    <scope>NUCLEOTIDE SEQUENCE [LARGE SCALE GENOMIC DNA]</scope>
</reference>
<dbReference type="SUPFAM" id="SSF52980">
    <property type="entry name" value="Restriction endonuclease-like"/>
    <property type="match status" value="1"/>
</dbReference>
<evidence type="ECO:0000313" key="3">
    <source>
        <dbReference type="EMBL" id="CAI6344374.1"/>
    </source>
</evidence>
<name>A0AAV0VL64_9HEMI</name>
<dbReference type="GO" id="GO:0006281">
    <property type="term" value="P:DNA repair"/>
    <property type="evidence" value="ECO:0007669"/>
    <property type="project" value="UniProtKB-ARBA"/>
</dbReference>
<feature type="domain" description="Mutator-like transposase" evidence="2">
    <location>
        <begin position="71"/>
        <end position="429"/>
    </location>
</feature>
<gene>
    <name evidence="3" type="ORF">MEUPH1_LOCUS1513</name>
    <name evidence="4" type="ORF">MEUPH1_LOCUS4840</name>
</gene>
<proteinExistence type="predicted"/>
<dbReference type="InterPro" id="IPR019080">
    <property type="entry name" value="YqaJ_viral_recombinase"/>
</dbReference>
<evidence type="ECO:0008006" key="6">
    <source>
        <dbReference type="Google" id="ProtNLM"/>
    </source>
</evidence>
<dbReference type="AlphaFoldDB" id="A0AAV0VL64"/>
<dbReference type="EMBL" id="CARXXK010000001">
    <property type="protein sequence ID" value="CAI6344374.1"/>
    <property type="molecule type" value="Genomic_DNA"/>
</dbReference>
<evidence type="ECO:0000313" key="4">
    <source>
        <dbReference type="EMBL" id="CAI6348130.1"/>
    </source>
</evidence>
<dbReference type="Pfam" id="PF09588">
    <property type="entry name" value="YqaJ"/>
    <property type="match status" value="1"/>
</dbReference>
<dbReference type="InterPro" id="IPR049012">
    <property type="entry name" value="Mutator_transp_dom"/>
</dbReference>
<accession>A0AAV0VL64</accession>
<dbReference type="CDD" id="cd22343">
    <property type="entry name" value="PDDEXK_lambda_exonuclease-like"/>
    <property type="match status" value="1"/>
</dbReference>
<comment type="caution">
    <text evidence="3">The sequence shown here is derived from an EMBL/GenBank/DDBJ whole genome shotgun (WGS) entry which is preliminary data.</text>
</comment>
<evidence type="ECO:0000259" key="1">
    <source>
        <dbReference type="Pfam" id="PF09588"/>
    </source>
</evidence>
<dbReference type="InterPro" id="IPR051703">
    <property type="entry name" value="NF-kappa-B_Signaling_Reg"/>
</dbReference>